<accession>A0A8T2SNT4</accession>
<dbReference type="GO" id="GO:0005737">
    <property type="term" value="C:cytoplasm"/>
    <property type="evidence" value="ECO:0007669"/>
    <property type="project" value="TreeGrafter"/>
</dbReference>
<feature type="compositionally biased region" description="Basic and acidic residues" evidence="1">
    <location>
        <begin position="637"/>
        <end position="655"/>
    </location>
</feature>
<dbReference type="GO" id="GO:0003729">
    <property type="term" value="F:mRNA binding"/>
    <property type="evidence" value="ECO:0007669"/>
    <property type="project" value="TreeGrafter"/>
</dbReference>
<name>A0A8T2SNT4_CERRI</name>
<feature type="compositionally biased region" description="Basic and acidic residues" evidence="1">
    <location>
        <begin position="663"/>
        <end position="675"/>
    </location>
</feature>
<dbReference type="CDD" id="cd21134">
    <property type="entry name" value="YTH"/>
    <property type="match status" value="1"/>
</dbReference>
<dbReference type="OrthoDB" id="306690at2759"/>
<dbReference type="GO" id="GO:0061157">
    <property type="term" value="P:mRNA destabilization"/>
    <property type="evidence" value="ECO:0007669"/>
    <property type="project" value="TreeGrafter"/>
</dbReference>
<dbReference type="Gene3D" id="3.10.590.10">
    <property type="entry name" value="ph1033 like domains"/>
    <property type="match status" value="1"/>
</dbReference>
<feature type="region of interest" description="Disordered" evidence="1">
    <location>
        <begin position="149"/>
        <end position="181"/>
    </location>
</feature>
<proteinExistence type="predicted"/>
<dbReference type="PANTHER" id="PTHR12357:SF89">
    <property type="entry name" value="YTH DOMAIN-CONTAINING FAMILY PROTEIN"/>
    <property type="match status" value="1"/>
</dbReference>
<protein>
    <recommendedName>
        <fullName evidence="2">YTH domain-containing protein</fullName>
    </recommendedName>
</protein>
<reference evidence="3" key="1">
    <citation type="submission" date="2021-08" db="EMBL/GenBank/DDBJ databases">
        <title>WGS assembly of Ceratopteris richardii.</title>
        <authorList>
            <person name="Marchant D.B."/>
            <person name="Chen G."/>
            <person name="Jenkins J."/>
            <person name="Shu S."/>
            <person name="Leebens-Mack J."/>
            <person name="Grimwood J."/>
            <person name="Schmutz J."/>
            <person name="Soltis P."/>
            <person name="Soltis D."/>
            <person name="Chen Z.-H."/>
        </authorList>
    </citation>
    <scope>NUCLEOTIDE SEQUENCE</scope>
    <source>
        <strain evidence="3">Whitten #5841</strain>
        <tissue evidence="3">Leaf</tissue>
    </source>
</reference>
<keyword evidence="4" id="KW-1185">Reference proteome</keyword>
<evidence type="ECO:0000313" key="3">
    <source>
        <dbReference type="EMBL" id="KAH7353077.1"/>
    </source>
</evidence>
<dbReference type="InterPro" id="IPR045168">
    <property type="entry name" value="YTH_prot"/>
</dbReference>
<gene>
    <name evidence="3" type="ORF">KP509_19G077700</name>
</gene>
<organism evidence="3 4">
    <name type="scientific">Ceratopteris richardii</name>
    <name type="common">Triangle waterfern</name>
    <dbReference type="NCBI Taxonomy" id="49495"/>
    <lineage>
        <taxon>Eukaryota</taxon>
        <taxon>Viridiplantae</taxon>
        <taxon>Streptophyta</taxon>
        <taxon>Embryophyta</taxon>
        <taxon>Tracheophyta</taxon>
        <taxon>Polypodiopsida</taxon>
        <taxon>Polypodiidae</taxon>
        <taxon>Polypodiales</taxon>
        <taxon>Pteridineae</taxon>
        <taxon>Pteridaceae</taxon>
        <taxon>Parkerioideae</taxon>
        <taxon>Ceratopteris</taxon>
    </lineage>
</organism>
<dbReference type="PROSITE" id="PS50882">
    <property type="entry name" value="YTH"/>
    <property type="match status" value="1"/>
</dbReference>
<dbReference type="Pfam" id="PF04146">
    <property type="entry name" value="YTH"/>
    <property type="match status" value="1"/>
</dbReference>
<evidence type="ECO:0000259" key="2">
    <source>
        <dbReference type="PROSITE" id="PS50882"/>
    </source>
</evidence>
<dbReference type="Proteomes" id="UP000825935">
    <property type="component" value="Chromosome 19"/>
</dbReference>
<dbReference type="PANTHER" id="PTHR12357">
    <property type="entry name" value="YTH YT521-B HOMOLOGY DOMAIN-CONTAINING"/>
    <property type="match status" value="1"/>
</dbReference>
<feature type="compositionally biased region" description="Low complexity" evidence="1">
    <location>
        <begin position="160"/>
        <end position="172"/>
    </location>
</feature>
<comment type="caution">
    <text evidence="3">The sequence shown here is derived from an EMBL/GenBank/DDBJ whole genome shotgun (WGS) entry which is preliminary data.</text>
</comment>
<dbReference type="InterPro" id="IPR007275">
    <property type="entry name" value="YTH_domain"/>
</dbReference>
<feature type="compositionally biased region" description="Low complexity" evidence="1">
    <location>
        <begin position="563"/>
        <end position="574"/>
    </location>
</feature>
<dbReference type="EMBL" id="CM035424">
    <property type="protein sequence ID" value="KAH7353077.1"/>
    <property type="molecule type" value="Genomic_DNA"/>
</dbReference>
<evidence type="ECO:0000313" key="4">
    <source>
        <dbReference type="Proteomes" id="UP000825935"/>
    </source>
</evidence>
<feature type="domain" description="YTH" evidence="2">
    <location>
        <begin position="357"/>
        <end position="498"/>
    </location>
</feature>
<evidence type="ECO:0000256" key="1">
    <source>
        <dbReference type="SAM" id="MobiDB-lite"/>
    </source>
</evidence>
<feature type="region of interest" description="Disordered" evidence="1">
    <location>
        <begin position="522"/>
        <end position="592"/>
    </location>
</feature>
<feature type="region of interest" description="Disordered" evidence="1">
    <location>
        <begin position="627"/>
        <end position="704"/>
    </location>
</feature>
<dbReference type="AlphaFoldDB" id="A0A8T2SNT4"/>
<sequence>MALAEVVGAAPDSAQHTGDQVLIMGGGLQGDPQEHVPDGKIGDNVQIKRLNEADNSGCNIPVLASYDGCAGCDVRPIFSGGDDSQPMYYNRYGFYNPCMYSQPQGAYMSSTGSGTSGYCGPQYGPYYQQVSPGVMQYYPLEQDISLSGERKTMSKDSVQSAKSKSGALAKSGQMQTHKNAGDPAGHWGVYQAAANGAYYGSTMGYDCYIPQQYYPSMGGFQPAAPQEAGVHGNSIPPVPSSGPGRPHNFPRVHSSSNISARTFKGYSYSAKGGVGTNWRVKDVTKSQSKGDNLAGCVSSGDNIGSLAKLSSVKSKVLPVQEGRDVVNQASLGQDIGRSSVSRSDYNKDDFQVSYDAAKFFIIKSYSEDDVHKSIKYSVWSSTPNGNKRLDEAYRKAQEKQLESCTSCPVFFFFSVNCSGQFCGVAEMVGPVDFGKNMDFWLQGKWNGCLPVKWHIIKDIPNGHFRHIILSNNDNKPVTHSRDTQEVHFHQGLEMLKIFKFFPTRTSLLDDFTFYDNRQMLMQERKSRQQSRQQVGKQIKERAPEKGSIMENTPAESGRSSEKGSSVADGSSDAATENNVSSKHVERMSNGSILSQSQLKENGELESSFKPDSIVQRVAELNLIKQTEESSELQMCTVEDKADVQDSSADNKRASKSDSLADAGGRKQSEAPKPKSGDALSCVEENKPKIGNGEAVSVSPRKEDSTSRMVINYKKALLGNMQAKVIVLDQTIGA</sequence>